<keyword evidence="1 3" id="KW-0378">Hydrolase</keyword>
<dbReference type="EMBL" id="JACJTU010000010">
    <property type="protein sequence ID" value="MBD2734862.1"/>
    <property type="molecule type" value="Genomic_DNA"/>
</dbReference>
<dbReference type="InterPro" id="IPR000868">
    <property type="entry name" value="Isochorismatase-like_dom"/>
</dbReference>
<dbReference type="GO" id="GO:0016787">
    <property type="term" value="F:hydrolase activity"/>
    <property type="evidence" value="ECO:0007669"/>
    <property type="project" value="UniProtKB-KW"/>
</dbReference>
<dbReference type="Proteomes" id="UP000637383">
    <property type="component" value="Unassembled WGS sequence"/>
</dbReference>
<reference evidence="3 4" key="1">
    <citation type="journal article" date="2020" name="ISME J.">
        <title>Comparative genomics reveals insights into cyanobacterial evolution and habitat adaptation.</title>
        <authorList>
            <person name="Chen M.Y."/>
            <person name="Teng W.K."/>
            <person name="Zhao L."/>
            <person name="Hu C.X."/>
            <person name="Zhou Y.K."/>
            <person name="Han B.P."/>
            <person name="Song L.R."/>
            <person name="Shu W.S."/>
        </authorList>
    </citation>
    <scope>NUCLEOTIDE SEQUENCE [LARGE SCALE GENOMIC DNA]</scope>
    <source>
        <strain evidence="3 4">FACHB-159</strain>
    </source>
</reference>
<keyword evidence="4" id="KW-1185">Reference proteome</keyword>
<dbReference type="Gene3D" id="3.40.50.850">
    <property type="entry name" value="Isochorismatase-like"/>
    <property type="match status" value="1"/>
</dbReference>
<dbReference type="InterPro" id="IPR050272">
    <property type="entry name" value="Isochorismatase-like_hydrls"/>
</dbReference>
<organism evidence="3 4">
    <name type="scientific">Nostoc paludosum FACHB-159</name>
    <dbReference type="NCBI Taxonomy" id="2692908"/>
    <lineage>
        <taxon>Bacteria</taxon>
        <taxon>Bacillati</taxon>
        <taxon>Cyanobacteriota</taxon>
        <taxon>Cyanophyceae</taxon>
        <taxon>Nostocales</taxon>
        <taxon>Nostocaceae</taxon>
        <taxon>Nostoc</taxon>
    </lineage>
</organism>
<dbReference type="InterPro" id="IPR036380">
    <property type="entry name" value="Isochorismatase-like_sf"/>
</dbReference>
<evidence type="ECO:0000313" key="4">
    <source>
        <dbReference type="Proteomes" id="UP000637383"/>
    </source>
</evidence>
<evidence type="ECO:0000259" key="2">
    <source>
        <dbReference type="Pfam" id="PF00857"/>
    </source>
</evidence>
<feature type="domain" description="Isochorismatase-like" evidence="2">
    <location>
        <begin position="4"/>
        <end position="153"/>
    </location>
</feature>
<gene>
    <name evidence="3" type="ORF">H6H03_13350</name>
</gene>
<accession>A0ABR8K9P5</accession>
<sequence length="181" mass="21115">MNFCLFIIDIQNGFINQNTSHVVENIKFILEENIFEYVVFTRFINTLDSPYVKYLNWHQLFSETEQKIVDAIKPFAKVVFDKNVYTACNQETLRFLKKRNIQIVFICGIDTEGCVLKTAIDFFENNIITYVLTYYSASNGGDRYHQAAILVLSKLIGMSNIITEPIDQDKLNKYLEKIQQI</sequence>
<dbReference type="SUPFAM" id="SSF52499">
    <property type="entry name" value="Isochorismatase-like hydrolases"/>
    <property type="match status" value="1"/>
</dbReference>
<dbReference type="RefSeq" id="WP_190955543.1">
    <property type="nucleotide sequence ID" value="NZ_JACJTU010000010.1"/>
</dbReference>
<comment type="caution">
    <text evidence="3">The sequence shown here is derived from an EMBL/GenBank/DDBJ whole genome shotgun (WGS) entry which is preliminary data.</text>
</comment>
<dbReference type="PANTHER" id="PTHR43540">
    <property type="entry name" value="PEROXYUREIDOACRYLATE/UREIDOACRYLATE AMIDOHYDROLASE-RELATED"/>
    <property type="match status" value="1"/>
</dbReference>
<proteinExistence type="predicted"/>
<evidence type="ECO:0000256" key="1">
    <source>
        <dbReference type="ARBA" id="ARBA00022801"/>
    </source>
</evidence>
<name>A0ABR8K9P5_9NOSO</name>
<evidence type="ECO:0000313" key="3">
    <source>
        <dbReference type="EMBL" id="MBD2734862.1"/>
    </source>
</evidence>
<dbReference type="Pfam" id="PF00857">
    <property type="entry name" value="Isochorismatase"/>
    <property type="match status" value="1"/>
</dbReference>
<dbReference type="PANTHER" id="PTHR43540:SF6">
    <property type="entry name" value="ISOCHORISMATASE-LIKE DOMAIN-CONTAINING PROTEIN"/>
    <property type="match status" value="1"/>
</dbReference>
<protein>
    <submittedName>
        <fullName evidence="3">Cysteine hydrolase</fullName>
    </submittedName>
</protein>
<dbReference type="CDD" id="cd00431">
    <property type="entry name" value="cysteine_hydrolases"/>
    <property type="match status" value="1"/>
</dbReference>